<dbReference type="Gene3D" id="1.10.420.10">
    <property type="entry name" value="Peroxidase, domain 2"/>
    <property type="match status" value="1"/>
</dbReference>
<keyword evidence="7 14" id="KW-0479">Metal-binding</keyword>
<evidence type="ECO:0000256" key="8">
    <source>
        <dbReference type="ARBA" id="ARBA00022837"/>
    </source>
</evidence>
<proteinExistence type="inferred from homology"/>
<feature type="disulfide bond" evidence="15">
    <location>
        <begin position="53"/>
        <end position="261"/>
    </location>
</feature>
<dbReference type="PANTHER" id="PTHR31517:SF48">
    <property type="entry name" value="PEROXIDASE 16-RELATED"/>
    <property type="match status" value="1"/>
</dbReference>
<dbReference type="FunFam" id="1.10.420.10:FF:000006">
    <property type="entry name" value="Peroxidase"/>
    <property type="match status" value="1"/>
</dbReference>
<evidence type="ECO:0000256" key="14">
    <source>
        <dbReference type="PIRSR" id="PIRSR600823-3"/>
    </source>
</evidence>
<feature type="binding site" evidence="14">
    <location>
        <position position="185"/>
    </location>
    <ligand>
        <name>Ca(2+)</name>
        <dbReference type="ChEBI" id="CHEBI:29108"/>
        <label>2</label>
    </ligand>
</feature>
<keyword evidence="6" id="KW-0349">Heme</keyword>
<dbReference type="Pfam" id="PF25210">
    <property type="entry name" value="Kelch_FKB95"/>
    <property type="match status" value="1"/>
</dbReference>
<dbReference type="GO" id="GO:0020037">
    <property type="term" value="F:heme binding"/>
    <property type="evidence" value="ECO:0007669"/>
    <property type="project" value="InterPro"/>
</dbReference>
<evidence type="ECO:0000256" key="9">
    <source>
        <dbReference type="ARBA" id="ARBA00023002"/>
    </source>
</evidence>
<dbReference type="PANTHER" id="PTHR31517">
    <property type="match status" value="1"/>
</dbReference>
<dbReference type="InterPro" id="IPR002016">
    <property type="entry name" value="Haem_peroxidase"/>
</dbReference>
<dbReference type="AlphaFoldDB" id="A0A8S9LPX6"/>
<dbReference type="CDD" id="cd00693">
    <property type="entry name" value="secretory_peroxidase"/>
    <property type="match status" value="1"/>
</dbReference>
<feature type="binding site" evidence="13">
    <location>
        <position position="109"/>
    </location>
    <ligand>
        <name>substrate</name>
    </ligand>
</feature>
<dbReference type="Pfam" id="PF00141">
    <property type="entry name" value="peroxidase"/>
    <property type="match status" value="1"/>
</dbReference>
<feature type="domain" description="Plant heme peroxidase family profile" evidence="16">
    <location>
        <begin position="1"/>
        <end position="265"/>
    </location>
</feature>
<dbReference type="PRINTS" id="PR00458">
    <property type="entry name" value="PEROXIDASE"/>
</dbReference>
<dbReference type="SMART" id="SM00612">
    <property type="entry name" value="Kelch"/>
    <property type="match status" value="2"/>
</dbReference>
<dbReference type="InterPro" id="IPR057499">
    <property type="entry name" value="Kelch_FKB95"/>
</dbReference>
<dbReference type="InterPro" id="IPR033905">
    <property type="entry name" value="Secretory_peroxidase"/>
</dbReference>
<comment type="caution">
    <text evidence="17">The sequence shown here is derived from an EMBL/GenBank/DDBJ whole genome shotgun (WGS) entry which is preliminary data.</text>
</comment>
<evidence type="ECO:0000256" key="1">
    <source>
        <dbReference type="ARBA" id="ARBA00000189"/>
    </source>
</evidence>
<name>A0A8S9LPX6_BRACR</name>
<feature type="disulfide bond" evidence="15">
    <location>
        <begin position="146"/>
        <end position="173"/>
    </location>
</feature>
<protein>
    <recommendedName>
        <fullName evidence="4">peroxidase</fullName>
        <ecNumber evidence="4">1.11.1.7</ecNumber>
    </recommendedName>
</protein>
<evidence type="ECO:0000313" key="17">
    <source>
        <dbReference type="EMBL" id="KAF2607999.1"/>
    </source>
</evidence>
<dbReference type="Gene3D" id="2.120.10.80">
    <property type="entry name" value="Kelch-type beta propeller"/>
    <property type="match status" value="1"/>
</dbReference>
<evidence type="ECO:0000256" key="13">
    <source>
        <dbReference type="PIRSR" id="PIRSR600823-2"/>
    </source>
</evidence>
<accession>A0A8S9LPX6</accession>
<gene>
    <name evidence="17" type="ORF">F2Q68_00046279</name>
</gene>
<evidence type="ECO:0000259" key="16">
    <source>
        <dbReference type="PROSITE" id="PS50873"/>
    </source>
</evidence>
<dbReference type="GO" id="GO:0046872">
    <property type="term" value="F:metal ion binding"/>
    <property type="evidence" value="ECO:0007669"/>
    <property type="project" value="UniProtKB-KW"/>
</dbReference>
<dbReference type="InterPro" id="IPR000823">
    <property type="entry name" value="Peroxidase_pln"/>
</dbReference>
<comment type="catalytic activity">
    <reaction evidence="1">
        <text>2 a phenolic donor + H2O2 = 2 a phenolic radical donor + 2 H2O</text>
        <dbReference type="Rhea" id="RHEA:56136"/>
        <dbReference type="ChEBI" id="CHEBI:15377"/>
        <dbReference type="ChEBI" id="CHEBI:16240"/>
        <dbReference type="ChEBI" id="CHEBI:139520"/>
        <dbReference type="ChEBI" id="CHEBI:139521"/>
        <dbReference type="EC" id="1.11.1.7"/>
    </reaction>
</comment>
<keyword evidence="9" id="KW-0560">Oxidoreductase</keyword>
<comment type="cofactor">
    <cofactor evidence="14">
        <name>Ca(2+)</name>
        <dbReference type="ChEBI" id="CHEBI:29108"/>
    </cofactor>
    <text evidence="14">Binds 2 calcium ions per subunit.</text>
</comment>
<keyword evidence="11 15" id="KW-1015">Disulfide bond</keyword>
<reference evidence="17" key="1">
    <citation type="submission" date="2019-12" db="EMBL/GenBank/DDBJ databases">
        <title>Genome sequencing and annotation of Brassica cretica.</title>
        <authorList>
            <person name="Studholme D.J."/>
            <person name="Sarris P.F."/>
        </authorList>
    </citation>
    <scope>NUCLEOTIDE SEQUENCE</scope>
    <source>
        <strain evidence="17">PFS-001/15</strain>
        <tissue evidence="17">Leaf</tissue>
    </source>
</reference>
<feature type="binding site" evidence="14">
    <location>
        <position position="3"/>
    </location>
    <ligand>
        <name>Ca(2+)</name>
        <dbReference type="ChEBI" id="CHEBI:29108"/>
        <label>1</label>
    </ligand>
</feature>
<comment type="cofactor">
    <cofactor evidence="14">
        <name>heme b</name>
        <dbReference type="ChEBI" id="CHEBI:60344"/>
    </cofactor>
    <text evidence="14">Binds 1 heme b (iron(II)-protoporphyrin IX) group per subunit.</text>
</comment>
<evidence type="ECO:0000256" key="5">
    <source>
        <dbReference type="ARBA" id="ARBA00022559"/>
    </source>
</evidence>
<comment type="function">
    <text evidence="2">Removal of H(2)O(2), oxidation of toxic reductants, biosynthesis and degradation of lignin, suberization, auxin catabolism, response to environmental stresses such as wounding, pathogen attack and oxidative stress. These functions might be dependent on each isozyme/isoform in each plant tissue.</text>
</comment>
<dbReference type="InterPro" id="IPR015915">
    <property type="entry name" value="Kelch-typ_b-propeller"/>
</dbReference>
<dbReference type="Gene3D" id="1.10.520.10">
    <property type="match status" value="1"/>
</dbReference>
<dbReference type="EMBL" id="QGKW02000276">
    <property type="protein sequence ID" value="KAF2607999.1"/>
    <property type="molecule type" value="Genomic_DNA"/>
</dbReference>
<keyword evidence="10 14" id="KW-0408">Iron</keyword>
<evidence type="ECO:0000256" key="6">
    <source>
        <dbReference type="ARBA" id="ARBA00022617"/>
    </source>
</evidence>
<dbReference type="GO" id="GO:0140825">
    <property type="term" value="F:lactoperoxidase activity"/>
    <property type="evidence" value="ECO:0007669"/>
    <property type="project" value="UniProtKB-EC"/>
</dbReference>
<dbReference type="GO" id="GO:0006979">
    <property type="term" value="P:response to oxidative stress"/>
    <property type="evidence" value="ECO:0007669"/>
    <property type="project" value="InterPro"/>
</dbReference>
<dbReference type="Proteomes" id="UP000712281">
    <property type="component" value="Unassembled WGS sequence"/>
</dbReference>
<dbReference type="PROSITE" id="PS50873">
    <property type="entry name" value="PEROXIDASE_4"/>
    <property type="match status" value="1"/>
</dbReference>
<feature type="binding site" evidence="14">
    <location>
        <position position="7"/>
    </location>
    <ligand>
        <name>Ca(2+)</name>
        <dbReference type="ChEBI" id="CHEBI:29108"/>
        <label>1</label>
    </ligand>
</feature>
<dbReference type="PRINTS" id="PR00461">
    <property type="entry name" value="PLPEROXIDASE"/>
</dbReference>
<keyword evidence="8 14" id="KW-0106">Calcium</keyword>
<keyword evidence="12" id="KW-0325">Glycoprotein</keyword>
<dbReference type="GO" id="GO:0042744">
    <property type="term" value="P:hydrogen peroxide catabolic process"/>
    <property type="evidence" value="ECO:0007669"/>
    <property type="project" value="InterPro"/>
</dbReference>
<evidence type="ECO:0000256" key="10">
    <source>
        <dbReference type="ARBA" id="ARBA00023004"/>
    </source>
</evidence>
<organism evidence="17 18">
    <name type="scientific">Brassica cretica</name>
    <name type="common">Mustard</name>
    <dbReference type="NCBI Taxonomy" id="69181"/>
    <lineage>
        <taxon>Eukaryota</taxon>
        <taxon>Viridiplantae</taxon>
        <taxon>Streptophyta</taxon>
        <taxon>Embryophyta</taxon>
        <taxon>Tracheophyta</taxon>
        <taxon>Spermatophyta</taxon>
        <taxon>Magnoliopsida</taxon>
        <taxon>eudicotyledons</taxon>
        <taxon>Gunneridae</taxon>
        <taxon>Pentapetalae</taxon>
        <taxon>rosids</taxon>
        <taxon>malvids</taxon>
        <taxon>Brassicales</taxon>
        <taxon>Brassicaceae</taxon>
        <taxon>Brassiceae</taxon>
        <taxon>Brassica</taxon>
    </lineage>
</organism>
<evidence type="ECO:0000256" key="7">
    <source>
        <dbReference type="ARBA" id="ARBA00022723"/>
    </source>
</evidence>
<evidence type="ECO:0000256" key="15">
    <source>
        <dbReference type="PIRSR" id="PIRSR600823-5"/>
    </source>
</evidence>
<dbReference type="InterPro" id="IPR010255">
    <property type="entry name" value="Haem_peroxidase_sf"/>
</dbReference>
<evidence type="ECO:0000256" key="2">
    <source>
        <dbReference type="ARBA" id="ARBA00002322"/>
    </source>
</evidence>
<dbReference type="PROSITE" id="PS00435">
    <property type="entry name" value="PEROXIDASE_1"/>
    <property type="match status" value="1"/>
</dbReference>
<evidence type="ECO:0000256" key="12">
    <source>
        <dbReference type="ARBA" id="ARBA00023180"/>
    </source>
</evidence>
<evidence type="ECO:0000256" key="11">
    <source>
        <dbReference type="ARBA" id="ARBA00023157"/>
    </source>
</evidence>
<feature type="binding site" evidence="14">
    <location>
        <position position="193"/>
    </location>
    <ligand>
        <name>Ca(2+)</name>
        <dbReference type="ChEBI" id="CHEBI:29108"/>
        <label>2</label>
    </ligand>
</feature>
<evidence type="ECO:0000256" key="3">
    <source>
        <dbReference type="ARBA" id="ARBA00006873"/>
    </source>
</evidence>
<dbReference type="SUPFAM" id="SSF48113">
    <property type="entry name" value="Heme-dependent peroxidases"/>
    <property type="match status" value="1"/>
</dbReference>
<dbReference type="EC" id="1.11.1.7" evidence="4"/>
<dbReference type="InterPro" id="IPR006652">
    <property type="entry name" value="Kelch_1"/>
</dbReference>
<sequence length="590" mass="65615">MNGCEASVLLDGSASGPGEQSSIPNLTLRQAAFVVINNLRALVHKQCGQVVSCSDILALAARDSVVLVTKLSLSLQSNLFSGGPDYAVPLGRRDALAFASPNTTLNNLPPPFANASQLIADFANRNLNITDLVALSGGHTIGIAHCPSFTDRLYPNQDPTMNKSFANNLKRTCPTANSSNTQVNDIRSPDVFDNKYYVDLMNRQGLFTSDQDLFTDKRTRGIVESFAIDQKLFFDHFVVGMIKMGQMSVLTGSQGEIRANCSARNTESFMSVLEEGILEEALSMIWFVLTETRRLRPIPSNPYQAPESSSFVVADWGIYVLGGIINRCPTSDVWFHDCFSHTWRRVPSMNMPRASASASLVDGKIYVFGGCGDDSNSSNWAEVFDPKTQTWRTFVTPKMSHSINQSAVIQGKKVYAVDEEDQSFNFLPSECPSWTSGKRDTIPGYRIDWCAIGELLFCRGTRGRILWCEPDELDWKEVKGLAELQESFCGSRHVLEYSDKYYELCKPTKTDIKYDISKLCCNSAGNIVIFWNTQLEYPEGLELRSAEISLEMHEGGEIWGKIEWSGVILRDDPLSYSFSLKVLYSAPVYS</sequence>
<feature type="binding site" evidence="14">
    <location>
        <position position="140"/>
    </location>
    <ligand>
        <name>Ca(2+)</name>
        <dbReference type="ChEBI" id="CHEBI:29108"/>
        <label>2</label>
    </ligand>
</feature>
<feature type="binding site" evidence="14">
    <location>
        <position position="19"/>
    </location>
    <ligand>
        <name>Ca(2+)</name>
        <dbReference type="ChEBI" id="CHEBI:29108"/>
        <label>1</label>
    </ligand>
</feature>
<feature type="binding site" description="axial binding residue" evidence="14">
    <location>
        <position position="139"/>
    </location>
    <ligand>
        <name>heme b</name>
        <dbReference type="ChEBI" id="CHEBI:60344"/>
    </ligand>
    <ligandPart>
        <name>Fe</name>
        <dbReference type="ChEBI" id="CHEBI:18248"/>
    </ligandPart>
</feature>
<comment type="similarity">
    <text evidence="3">Belongs to the peroxidase family. Ascorbate peroxidase subfamily.</text>
</comment>
<dbReference type="SUPFAM" id="SSF117281">
    <property type="entry name" value="Kelch motif"/>
    <property type="match status" value="1"/>
</dbReference>
<keyword evidence="5" id="KW-0575">Peroxidase</keyword>
<evidence type="ECO:0000256" key="4">
    <source>
        <dbReference type="ARBA" id="ARBA00012313"/>
    </source>
</evidence>
<dbReference type="InterPro" id="IPR019793">
    <property type="entry name" value="Peroxidases_heam-ligand_BS"/>
</dbReference>
<evidence type="ECO:0000313" key="18">
    <source>
        <dbReference type="Proteomes" id="UP000712281"/>
    </source>
</evidence>